<sequence>MHFFDGGGCSGRRVRSREARVHVFGDDEHRAQRQFSAHSLPLARVRVSNRISTSVPSTPAVPAYNVLHTSSPHFSSHPCPSRSYFSGSASALPPLIRSLSTEPHVSESIRAESRRGRSFTEVNIKLHQAPWRNRGSKHEREVGAAGGERSPSVPNPPHRSGGDEAAALPCPHACPQMGPVPQGCPVFVERGSHGLTINGIQWSNAFAFIVPFSATFVRERVTVMQSLPTACPPAVKESSSVYKPGQCRRRRGGVEKGSRYCWWQPRELSATPCPNRHTSSTETLKSTPGPLIHIWNNTQMSGRGQCF</sequence>
<dbReference type="AlphaFoldDB" id="A0AAV2MAS3"/>
<accession>A0AAV2MAS3</accession>
<protein>
    <submittedName>
        <fullName evidence="2">Uncharacterized protein</fullName>
    </submittedName>
</protein>
<reference evidence="2 3" key="1">
    <citation type="submission" date="2024-04" db="EMBL/GenBank/DDBJ databases">
        <authorList>
            <person name="Waldvogel A.-M."/>
            <person name="Schoenle A."/>
        </authorList>
    </citation>
    <scope>NUCLEOTIDE SEQUENCE [LARGE SCALE GENOMIC DNA]</scope>
</reference>
<evidence type="ECO:0000256" key="1">
    <source>
        <dbReference type="SAM" id="MobiDB-lite"/>
    </source>
</evidence>
<dbReference type="Proteomes" id="UP001497482">
    <property type="component" value="Chromosome 7"/>
</dbReference>
<name>A0AAV2MAS3_KNICA</name>
<keyword evidence="3" id="KW-1185">Reference proteome</keyword>
<proteinExistence type="predicted"/>
<organism evidence="2 3">
    <name type="scientific">Knipowitschia caucasica</name>
    <name type="common">Caucasian dwarf goby</name>
    <name type="synonym">Pomatoschistus caucasicus</name>
    <dbReference type="NCBI Taxonomy" id="637954"/>
    <lineage>
        <taxon>Eukaryota</taxon>
        <taxon>Metazoa</taxon>
        <taxon>Chordata</taxon>
        <taxon>Craniata</taxon>
        <taxon>Vertebrata</taxon>
        <taxon>Euteleostomi</taxon>
        <taxon>Actinopterygii</taxon>
        <taxon>Neopterygii</taxon>
        <taxon>Teleostei</taxon>
        <taxon>Neoteleostei</taxon>
        <taxon>Acanthomorphata</taxon>
        <taxon>Gobiaria</taxon>
        <taxon>Gobiiformes</taxon>
        <taxon>Gobioidei</taxon>
        <taxon>Gobiidae</taxon>
        <taxon>Gobiinae</taxon>
        <taxon>Knipowitschia</taxon>
    </lineage>
</organism>
<feature type="region of interest" description="Disordered" evidence="1">
    <location>
        <begin position="131"/>
        <end position="164"/>
    </location>
</feature>
<evidence type="ECO:0000313" key="2">
    <source>
        <dbReference type="EMBL" id="CAL1610386.1"/>
    </source>
</evidence>
<gene>
    <name evidence="2" type="ORF">KC01_LOCUS37011</name>
</gene>
<evidence type="ECO:0000313" key="3">
    <source>
        <dbReference type="Proteomes" id="UP001497482"/>
    </source>
</evidence>
<dbReference type="EMBL" id="OZ035829">
    <property type="protein sequence ID" value="CAL1610386.1"/>
    <property type="molecule type" value="Genomic_DNA"/>
</dbReference>